<name>N9DT01_9GAMM</name>
<evidence type="ECO:0000313" key="2">
    <source>
        <dbReference type="Proteomes" id="UP000018460"/>
    </source>
</evidence>
<dbReference type="Proteomes" id="UP000018460">
    <property type="component" value="Unassembled WGS sequence"/>
</dbReference>
<dbReference type="OrthoDB" id="5763664at2"/>
<evidence type="ECO:0008006" key="3">
    <source>
        <dbReference type="Google" id="ProtNLM"/>
    </source>
</evidence>
<dbReference type="EMBL" id="APQD01000007">
    <property type="protein sequence ID" value="ENV83568.1"/>
    <property type="molecule type" value="Genomic_DNA"/>
</dbReference>
<sequence length="203" mass="23177">MLHFFLACEDPLSEAFCIQFMKYYFPTSTYNPVIVTGGVGELKKKVEAFKNIAQIPDKATLIVTDLDENKSVESLRQEWSGKINSPQNFLLLVAVKEIESWVLADIEAFSKWSGIPANKFPVNPDHEKDAKQILLNLVRKYANNETKRNLLPDKGVRSSRVGIAYNISLRNFVNDYWCLNRALVISESLREVDNLLSMFSKKI</sequence>
<dbReference type="Pfam" id="PF14103">
    <property type="entry name" value="DUF4276"/>
    <property type="match status" value="1"/>
</dbReference>
<dbReference type="InterPro" id="IPR025455">
    <property type="entry name" value="DUF4276"/>
</dbReference>
<dbReference type="eggNOG" id="ENOG50330P1">
    <property type="taxonomic scope" value="Bacteria"/>
</dbReference>
<dbReference type="AlphaFoldDB" id="N9DT01"/>
<organism evidence="1 2">
    <name type="scientific">Acinetobacter bouvetii DSM 14964 = CIP 107468</name>
    <dbReference type="NCBI Taxonomy" id="1120925"/>
    <lineage>
        <taxon>Bacteria</taxon>
        <taxon>Pseudomonadati</taxon>
        <taxon>Pseudomonadota</taxon>
        <taxon>Gammaproteobacteria</taxon>
        <taxon>Moraxellales</taxon>
        <taxon>Moraxellaceae</taxon>
        <taxon>Acinetobacter</taxon>
    </lineage>
</organism>
<proteinExistence type="predicted"/>
<evidence type="ECO:0000313" key="1">
    <source>
        <dbReference type="EMBL" id="ENV83568.1"/>
    </source>
</evidence>
<comment type="caution">
    <text evidence="1">The sequence shown here is derived from an EMBL/GenBank/DDBJ whole genome shotgun (WGS) entry which is preliminary data.</text>
</comment>
<reference evidence="1 2" key="1">
    <citation type="submission" date="2013-02" db="EMBL/GenBank/DDBJ databases">
        <title>The Genome Sequence of Acinetobacter bouvetii CIP 107468.</title>
        <authorList>
            <consortium name="The Broad Institute Genome Sequencing Platform"/>
            <consortium name="The Broad Institute Genome Sequencing Center for Infectious Disease"/>
            <person name="Cerqueira G."/>
            <person name="Feldgarden M."/>
            <person name="Courvalin P."/>
            <person name="Perichon B."/>
            <person name="Grillot-Courvalin C."/>
            <person name="Clermont D."/>
            <person name="Rocha E."/>
            <person name="Yoon E.-J."/>
            <person name="Nemec A."/>
            <person name="Walker B."/>
            <person name="Young S.K."/>
            <person name="Zeng Q."/>
            <person name="Gargeya S."/>
            <person name="Fitzgerald M."/>
            <person name="Haas B."/>
            <person name="Abouelleil A."/>
            <person name="Alvarado L."/>
            <person name="Arachchi H.M."/>
            <person name="Berlin A.M."/>
            <person name="Chapman S.B."/>
            <person name="Dewar J."/>
            <person name="Goldberg J."/>
            <person name="Griggs A."/>
            <person name="Gujja S."/>
            <person name="Hansen M."/>
            <person name="Howarth C."/>
            <person name="Imamovic A."/>
            <person name="Larimer J."/>
            <person name="McCowan C."/>
            <person name="Murphy C."/>
            <person name="Neiman D."/>
            <person name="Pearson M."/>
            <person name="Priest M."/>
            <person name="Roberts A."/>
            <person name="Saif S."/>
            <person name="Shea T."/>
            <person name="Sisk P."/>
            <person name="Sykes S."/>
            <person name="Wortman J."/>
            <person name="Nusbaum C."/>
            <person name="Birren B."/>
        </authorList>
    </citation>
    <scope>NUCLEOTIDE SEQUENCE [LARGE SCALE GENOMIC DNA]</scope>
    <source>
        <strain evidence="1 2">CIP 107468</strain>
    </source>
</reference>
<accession>N9DT01</accession>
<gene>
    <name evidence="1" type="ORF">F941_00873</name>
</gene>
<dbReference type="RefSeq" id="WP_005008285.1">
    <property type="nucleotide sequence ID" value="NZ_KB849726.1"/>
</dbReference>
<keyword evidence="2" id="KW-1185">Reference proteome</keyword>
<protein>
    <recommendedName>
        <fullName evidence="3">DUF4276 family protein</fullName>
    </recommendedName>
</protein>